<evidence type="ECO:0000313" key="8">
    <source>
        <dbReference type="EMBL" id="AIJ21882.1"/>
    </source>
</evidence>
<protein>
    <recommendedName>
        <fullName evidence="5">Threonine synthase</fullName>
        <ecNumber evidence="5">4.2.3.1</ecNumber>
    </recommendedName>
</protein>
<keyword evidence="4" id="KW-0456">Lyase</keyword>
<evidence type="ECO:0000259" key="7">
    <source>
        <dbReference type="Pfam" id="PF00291"/>
    </source>
</evidence>
<proteinExistence type="inferred from homology"/>
<dbReference type="GO" id="GO:0004795">
    <property type="term" value="F:threonine synthase activity"/>
    <property type="evidence" value="ECO:0007669"/>
    <property type="project" value="UniProtKB-UniRule"/>
</dbReference>
<comment type="cofactor">
    <cofactor evidence="1 6">
        <name>pyridoxal 5'-phosphate</name>
        <dbReference type="ChEBI" id="CHEBI:597326"/>
    </cofactor>
</comment>
<evidence type="ECO:0000313" key="9">
    <source>
        <dbReference type="Proteomes" id="UP000062973"/>
    </source>
</evidence>
<dbReference type="STRING" id="1068978.AMETH_1790"/>
<evidence type="ECO:0000256" key="6">
    <source>
        <dbReference type="PIRSR" id="PIRSR604450-51"/>
    </source>
</evidence>
<dbReference type="CDD" id="cd01563">
    <property type="entry name" value="Thr-synth_1"/>
    <property type="match status" value="1"/>
</dbReference>
<evidence type="ECO:0000256" key="2">
    <source>
        <dbReference type="ARBA" id="ARBA00005517"/>
    </source>
</evidence>
<evidence type="ECO:0000256" key="4">
    <source>
        <dbReference type="ARBA" id="ARBA00023239"/>
    </source>
</evidence>
<feature type="domain" description="Tryptophan synthase beta chain-like PALP" evidence="7">
    <location>
        <begin position="88"/>
        <end position="389"/>
    </location>
</feature>
<keyword evidence="9" id="KW-1185">Reference proteome</keyword>
<organism evidence="8 9">
    <name type="scientific">Amycolatopsis methanolica 239</name>
    <dbReference type="NCBI Taxonomy" id="1068978"/>
    <lineage>
        <taxon>Bacteria</taxon>
        <taxon>Bacillati</taxon>
        <taxon>Actinomycetota</taxon>
        <taxon>Actinomycetes</taxon>
        <taxon>Pseudonocardiales</taxon>
        <taxon>Pseudonocardiaceae</taxon>
        <taxon>Amycolatopsis</taxon>
        <taxon>Amycolatopsis methanolica group</taxon>
    </lineage>
</organism>
<dbReference type="GO" id="GO:0009088">
    <property type="term" value="P:threonine biosynthetic process"/>
    <property type="evidence" value="ECO:0007669"/>
    <property type="project" value="UniProtKB-UniRule"/>
</dbReference>
<dbReference type="InterPro" id="IPR004450">
    <property type="entry name" value="Thr_synthase-like"/>
</dbReference>
<dbReference type="HOGENOM" id="CLU_028142_4_1_11"/>
<dbReference type="GO" id="GO:0009097">
    <property type="term" value="P:isoleucine biosynthetic process"/>
    <property type="evidence" value="ECO:0007669"/>
    <property type="project" value="TreeGrafter"/>
</dbReference>
<name>A0A076MVR6_AMYME</name>
<dbReference type="RefSeq" id="WP_017987744.1">
    <property type="nucleotide sequence ID" value="NZ_AQUL01000001.1"/>
</dbReference>
<dbReference type="EMBL" id="CP009110">
    <property type="protein sequence ID" value="AIJ21882.1"/>
    <property type="molecule type" value="Genomic_DNA"/>
</dbReference>
<dbReference type="InterPro" id="IPR001926">
    <property type="entry name" value="TrpB-like_PALP"/>
</dbReference>
<dbReference type="KEGG" id="amq:AMETH_1790"/>
<dbReference type="PANTHER" id="PTHR48078:SF6">
    <property type="entry name" value="L-THREONINE DEHYDRATASE CATABOLIC TDCB"/>
    <property type="match status" value="1"/>
</dbReference>
<gene>
    <name evidence="8" type="primary">thrC</name>
    <name evidence="8" type="ORF">AMETH_1790</name>
</gene>
<accession>A0A076MVR6</accession>
<dbReference type="Pfam" id="PF00291">
    <property type="entry name" value="PALP"/>
    <property type="match status" value="1"/>
</dbReference>
<dbReference type="NCBIfam" id="TIGR00260">
    <property type="entry name" value="thrC"/>
    <property type="match status" value="1"/>
</dbReference>
<dbReference type="InterPro" id="IPR036052">
    <property type="entry name" value="TrpB-like_PALP_sf"/>
</dbReference>
<dbReference type="InterPro" id="IPR050147">
    <property type="entry name" value="Ser/Thr_Dehydratase"/>
</dbReference>
<comment type="similarity">
    <text evidence="2">Belongs to the threonine synthase family.</text>
</comment>
<dbReference type="OrthoDB" id="9778118at2"/>
<evidence type="ECO:0000256" key="1">
    <source>
        <dbReference type="ARBA" id="ARBA00001933"/>
    </source>
</evidence>
<dbReference type="PATRIC" id="fig|1068978.7.peg.1891"/>
<dbReference type="GO" id="GO:0003941">
    <property type="term" value="F:L-serine ammonia-lyase activity"/>
    <property type="evidence" value="ECO:0007669"/>
    <property type="project" value="TreeGrafter"/>
</dbReference>
<dbReference type="EC" id="4.2.3.1" evidence="5"/>
<dbReference type="SUPFAM" id="SSF53686">
    <property type="entry name" value="Tryptophan synthase beta subunit-like PLP-dependent enzymes"/>
    <property type="match status" value="1"/>
</dbReference>
<feature type="modified residue" description="N6-(pyridoxal phosphate)lysine" evidence="6">
    <location>
        <position position="122"/>
    </location>
</feature>
<dbReference type="GO" id="GO:0006565">
    <property type="term" value="P:L-serine catabolic process"/>
    <property type="evidence" value="ECO:0007669"/>
    <property type="project" value="TreeGrafter"/>
</dbReference>
<dbReference type="Gene3D" id="3.40.50.1100">
    <property type="match status" value="2"/>
</dbReference>
<evidence type="ECO:0000256" key="3">
    <source>
        <dbReference type="ARBA" id="ARBA00022898"/>
    </source>
</evidence>
<keyword evidence="3 6" id="KW-0663">Pyridoxal phosphate</keyword>
<dbReference type="Proteomes" id="UP000062973">
    <property type="component" value="Chromosome"/>
</dbReference>
<reference evidence="8 9" key="1">
    <citation type="submission" date="2014-07" db="EMBL/GenBank/DDBJ databases">
        <title>Whole Genome Sequence of the Amycolatopsis methanolica 239.</title>
        <authorList>
            <person name="Tang B."/>
        </authorList>
    </citation>
    <scope>NUCLEOTIDE SEQUENCE [LARGE SCALE GENOMIC DNA]</scope>
    <source>
        <strain evidence="8 9">239</strain>
    </source>
</reference>
<dbReference type="GO" id="GO:0006567">
    <property type="term" value="P:L-threonine catabolic process"/>
    <property type="evidence" value="ECO:0007669"/>
    <property type="project" value="TreeGrafter"/>
</dbReference>
<sequence length="421" mass="44990">MTAALDSTTTRRTVDLGPAVELVSKEEGHRQPLAPEFVSAEDFSPLEVAYDFGRVRREDIEAGPRNIWRYKRLLPVPSNVEEIPNTEPGCTRLVKADRLAKALGVKSLWVKDDTGNPTHSFKDRVVAVALAAAREFGFDTLACPSTGNLANAVAAAAARAGWQSVVLIPSSLERAKVLTTAVYDGNLIAVDGNYDDVNRLATELAAEHENWAFVNVNVRPYYSEGSKTLAYEVAEQLGWRIPEQIVVPIASGSQLTKVDKGFREFAKLGLVEDTPYKVFGAQAAGCSPVSTAFRNGYDVVQPVKPDTIARSLAIGNPADGPYVLDTVRRTGGAIEDVTDEEVVEGIRLLARTEGIFTETAGGVTVATAKKLIEAGKIDPDAETVLLITGDGLKTLDAIENEVGPKATVPPSAAAVHNALGL</sequence>
<dbReference type="eggNOG" id="COG0498">
    <property type="taxonomic scope" value="Bacteria"/>
</dbReference>
<dbReference type="PANTHER" id="PTHR48078">
    <property type="entry name" value="THREONINE DEHYDRATASE, MITOCHONDRIAL-RELATED"/>
    <property type="match status" value="1"/>
</dbReference>
<dbReference type="GO" id="GO:0004794">
    <property type="term" value="F:threonine deaminase activity"/>
    <property type="evidence" value="ECO:0007669"/>
    <property type="project" value="TreeGrafter"/>
</dbReference>
<evidence type="ECO:0000256" key="5">
    <source>
        <dbReference type="NCBIfam" id="TIGR00260"/>
    </source>
</evidence>
<dbReference type="AlphaFoldDB" id="A0A076MVR6"/>